<name>A0A6P6S3Y3_9EIME</name>
<organism evidence="2 3">
    <name type="scientific">Cyclospora cayetanensis</name>
    <dbReference type="NCBI Taxonomy" id="88456"/>
    <lineage>
        <taxon>Eukaryota</taxon>
        <taxon>Sar</taxon>
        <taxon>Alveolata</taxon>
        <taxon>Apicomplexa</taxon>
        <taxon>Conoidasida</taxon>
        <taxon>Coccidia</taxon>
        <taxon>Eucoccidiorida</taxon>
        <taxon>Eimeriorina</taxon>
        <taxon>Eimeriidae</taxon>
        <taxon>Cyclospora</taxon>
    </lineage>
</organism>
<reference evidence="3" key="1">
    <citation type="submission" date="2025-08" db="UniProtKB">
        <authorList>
            <consortium name="RefSeq"/>
        </authorList>
    </citation>
    <scope>IDENTIFICATION</scope>
</reference>
<protein>
    <submittedName>
        <fullName evidence="3">Uncharacterized protein LOC113147589</fullName>
    </submittedName>
</protein>
<feature type="region of interest" description="Disordered" evidence="1">
    <location>
        <begin position="98"/>
        <end position="184"/>
    </location>
</feature>
<keyword evidence="2" id="KW-1185">Reference proteome</keyword>
<accession>A0A6P6S3Y3</accession>
<dbReference type="Proteomes" id="UP000515125">
    <property type="component" value="Unplaced"/>
</dbReference>
<dbReference type="GeneID" id="113147589"/>
<dbReference type="RefSeq" id="XP_026194417.1">
    <property type="nucleotide sequence ID" value="XM_026338632.1"/>
</dbReference>
<feature type="compositionally biased region" description="Low complexity" evidence="1">
    <location>
        <begin position="114"/>
        <end position="126"/>
    </location>
</feature>
<proteinExistence type="predicted"/>
<evidence type="ECO:0000313" key="3">
    <source>
        <dbReference type="RefSeq" id="XP_026194417.1"/>
    </source>
</evidence>
<sequence length="390" mass="39045">MAFPRRGPSLRLLDGRNQQCLLLPHRKALLGGRPHSRGLVAPPKLLRAHRTDLTIRRSWVLPASAASPAEPSSSGSSEGPALCSRRFFVCASPAQSCEIPPEESSPGTPGGGHSDSASAPSACAGPAPDPGPCRDAAAWAAPPPRRGRGGVSFGSAATAGCGKTERSPAAASRNSGSPAAGSRPAFVSAAGRARVACKKSAAAGGRGPVGDADGHAPAALADSGLHMRPLGSSGLIPSRSLAHPRCTDAHAAVGAAVDAAGGKSAAEFVPAGGAAEDALSDQAAICAETPEADAWKTRYALHAVGVSLLSSSLVSLSAAANQLAPRSCKASARLIALLEALAIHRASAFNAPQTVSLVNSATRAACTEGAYFGSLTKAFEMQHAPRGGRV</sequence>
<evidence type="ECO:0000313" key="2">
    <source>
        <dbReference type="Proteomes" id="UP000515125"/>
    </source>
</evidence>
<dbReference type="AlphaFoldDB" id="A0A6P6S3Y3"/>
<gene>
    <name evidence="3" type="primary">LOC113147589</name>
</gene>
<evidence type="ECO:0000256" key="1">
    <source>
        <dbReference type="SAM" id="MobiDB-lite"/>
    </source>
</evidence>
<feature type="compositionally biased region" description="Low complexity" evidence="1">
    <location>
        <begin position="98"/>
        <end position="107"/>
    </location>
</feature>